<dbReference type="InterPro" id="IPR016040">
    <property type="entry name" value="NAD(P)-bd_dom"/>
</dbReference>
<gene>
    <name evidence="2" type="ORF">G9H71_22440</name>
</gene>
<comment type="caution">
    <text evidence="2">The sequence shown here is derived from an EMBL/GenBank/DDBJ whole genome shotgun (WGS) entry which is preliminary data.</text>
</comment>
<dbReference type="RefSeq" id="WP_166284969.1">
    <property type="nucleotide sequence ID" value="NZ_JAANNP010000207.1"/>
</dbReference>
<dbReference type="Proteomes" id="UP000800981">
    <property type="component" value="Unassembled WGS sequence"/>
</dbReference>
<reference evidence="2 3" key="1">
    <citation type="submission" date="2020-03" db="EMBL/GenBank/DDBJ databases">
        <title>Two novel Motilibacter sp.</title>
        <authorList>
            <person name="Liu S."/>
        </authorList>
    </citation>
    <scope>NUCLEOTIDE SEQUENCE [LARGE SCALE GENOMIC DNA]</scope>
    <source>
        <strain evidence="2 3">E257</strain>
    </source>
</reference>
<dbReference type="PANTHER" id="PTHR47129:SF1">
    <property type="entry name" value="NMRA-LIKE DOMAIN-CONTAINING PROTEIN"/>
    <property type="match status" value="1"/>
</dbReference>
<dbReference type="Pfam" id="PF13460">
    <property type="entry name" value="NAD_binding_10"/>
    <property type="match status" value="1"/>
</dbReference>
<dbReference type="SUPFAM" id="SSF51735">
    <property type="entry name" value="NAD(P)-binding Rossmann-fold domains"/>
    <property type="match status" value="1"/>
</dbReference>
<organism evidence="2 3">
    <name type="scientific">Motilibacter deserti</name>
    <dbReference type="NCBI Taxonomy" id="2714956"/>
    <lineage>
        <taxon>Bacteria</taxon>
        <taxon>Bacillati</taxon>
        <taxon>Actinomycetota</taxon>
        <taxon>Actinomycetes</taxon>
        <taxon>Motilibacterales</taxon>
        <taxon>Motilibacteraceae</taxon>
        <taxon>Motilibacter</taxon>
    </lineage>
</organism>
<keyword evidence="3" id="KW-1185">Reference proteome</keyword>
<dbReference type="InterPro" id="IPR052718">
    <property type="entry name" value="NmrA-type_oxidoreductase"/>
</dbReference>
<evidence type="ECO:0000313" key="2">
    <source>
        <dbReference type="EMBL" id="NHC16548.1"/>
    </source>
</evidence>
<dbReference type="PANTHER" id="PTHR47129">
    <property type="entry name" value="QUINONE OXIDOREDUCTASE 2"/>
    <property type="match status" value="1"/>
</dbReference>
<name>A0ABX0H547_9ACTN</name>
<dbReference type="InterPro" id="IPR036291">
    <property type="entry name" value="NAD(P)-bd_dom_sf"/>
</dbReference>
<evidence type="ECO:0000259" key="1">
    <source>
        <dbReference type="Pfam" id="PF13460"/>
    </source>
</evidence>
<dbReference type="EMBL" id="JAANNP010000207">
    <property type="protein sequence ID" value="NHC16548.1"/>
    <property type="molecule type" value="Genomic_DNA"/>
</dbReference>
<sequence>MTTYAVTAATGHLGRLAVAELLRRGVPASDVVAVARNPEKAADLAEQGVTVREGDYSQPETLATALAGVDRLLFISGSEAGQRVPQHLAVVEAAKAAGVGRVAYTSILKADTAANPLAPEHKATEEALRASGVPFTLLRNGWYLENYTAQLGQYLERGEILGAAGTGRVAGAARADYAAAAVEAL</sequence>
<feature type="non-terminal residue" evidence="2">
    <location>
        <position position="185"/>
    </location>
</feature>
<feature type="domain" description="NAD(P)-binding" evidence="1">
    <location>
        <begin position="9"/>
        <end position="185"/>
    </location>
</feature>
<protein>
    <submittedName>
        <fullName evidence="2">NAD(P)H-binding protein</fullName>
    </submittedName>
</protein>
<dbReference type="Gene3D" id="3.40.50.720">
    <property type="entry name" value="NAD(P)-binding Rossmann-like Domain"/>
    <property type="match status" value="1"/>
</dbReference>
<evidence type="ECO:0000313" key="3">
    <source>
        <dbReference type="Proteomes" id="UP000800981"/>
    </source>
</evidence>
<dbReference type="Gene3D" id="3.90.25.10">
    <property type="entry name" value="UDP-galactose 4-epimerase, domain 1"/>
    <property type="match status" value="1"/>
</dbReference>
<accession>A0ABX0H547</accession>
<proteinExistence type="predicted"/>